<keyword evidence="2" id="KW-1185">Reference proteome</keyword>
<comment type="caution">
    <text evidence="1">The sequence shown here is derived from an EMBL/GenBank/DDBJ whole genome shotgun (WGS) entry which is preliminary data.</text>
</comment>
<evidence type="ECO:0000313" key="1">
    <source>
        <dbReference type="EMBL" id="CAG8837867.1"/>
    </source>
</evidence>
<proteinExistence type="predicted"/>
<gene>
    <name evidence="1" type="ORF">RPERSI_LOCUS30459</name>
</gene>
<dbReference type="Proteomes" id="UP000789920">
    <property type="component" value="Unassembled WGS sequence"/>
</dbReference>
<feature type="non-terminal residue" evidence="1">
    <location>
        <position position="1"/>
    </location>
</feature>
<evidence type="ECO:0000313" key="2">
    <source>
        <dbReference type="Proteomes" id="UP000789920"/>
    </source>
</evidence>
<dbReference type="EMBL" id="CAJVQC010118874">
    <property type="protein sequence ID" value="CAG8837867.1"/>
    <property type="molecule type" value="Genomic_DNA"/>
</dbReference>
<name>A0ACA9SGD5_9GLOM</name>
<organism evidence="1 2">
    <name type="scientific">Racocetra persica</name>
    <dbReference type="NCBI Taxonomy" id="160502"/>
    <lineage>
        <taxon>Eukaryota</taxon>
        <taxon>Fungi</taxon>
        <taxon>Fungi incertae sedis</taxon>
        <taxon>Mucoromycota</taxon>
        <taxon>Glomeromycotina</taxon>
        <taxon>Glomeromycetes</taxon>
        <taxon>Diversisporales</taxon>
        <taxon>Gigasporaceae</taxon>
        <taxon>Racocetra</taxon>
    </lineage>
</organism>
<reference evidence="1" key="1">
    <citation type="submission" date="2021-06" db="EMBL/GenBank/DDBJ databases">
        <authorList>
            <person name="Kallberg Y."/>
            <person name="Tangrot J."/>
            <person name="Rosling A."/>
        </authorList>
    </citation>
    <scope>NUCLEOTIDE SEQUENCE</scope>
    <source>
        <strain evidence="1">MA461A</strain>
    </source>
</reference>
<sequence>AMIQSELQNQSSEKRPFYVTKKFELSVERLHPQYYYLVYLEKRESCVWCQFQYMTKHGKYDDSSL</sequence>
<protein>
    <submittedName>
        <fullName evidence="1">28206_t:CDS:1</fullName>
    </submittedName>
</protein>
<accession>A0ACA9SGD5</accession>